<dbReference type="Proteomes" id="UP001156870">
    <property type="component" value="Unassembled WGS sequence"/>
</dbReference>
<feature type="domain" description="TonB-dependent receptor-like beta-barrel" evidence="14">
    <location>
        <begin position="265"/>
        <end position="669"/>
    </location>
</feature>
<feature type="signal peptide" evidence="13">
    <location>
        <begin position="1"/>
        <end position="30"/>
    </location>
</feature>
<sequence>MDRPFFKRSALSVIVAAAGTVLFHAPSSFAQVVLEEVIVSAQKRLQKTQEVPISVSNLNGERFDTIFSSGDDIRALGTRVPGLYAESSNGRAAPRFYIRGLGNVDFDLAASQPVSIVMDDVIQENVTLKSFPLFDVESVEVIRGPQGTLFGRNTTAGIVKLDTRKPTEETEGFVKTSYSSYETFNVEGAVGGTLIDDTLMGRVSVLSQSREDWIDNGFTEVDDALGGYDEKAARVQLLYRPNEQFSALFNYHHRDLEGTASVFRANVFTTGSNELNRNFDRDTVYFDDGDNNPQHYQGDGSSLKMTWALSDFTITSITAIETANGESKGDIDGGNIAGPGLIAFPAVTEDKADVEQYTQEIRIASPEGGDVFWQVGAFAFDSNLAVTTVDGFFGETRVTHENQAWALFGQVAYDITDQLTLTGGLRYTDDRKELFVDEQNLNSFALQIGVASIQEYAPVEQEDDQVSWELSANYRLTDTSNTYARIARGFRAQSIQGRNIAFEGDPSVADSETINSFEVGYKTNLLDDRLRLNAGIFYYEIDDIQLSAIGGASNGNNLLNAEKGIGQGFDIEVEYLASEHLMLTAGYNYSDTELDDDGLSVAVCGDPNDPALRQCTVKDPTNADGNVAFIDGNPFQGVPESTFNFTLRYSIPLTDSGELFMFTDWAYQGETSLMLYEAEEFVTDEQFEGGLRIGYTDFDLDYEIALFGRNITDEENVKGVIDFNNLTGFVNEPRTIGAEFRMNF</sequence>
<dbReference type="InterPro" id="IPR039426">
    <property type="entry name" value="TonB-dep_rcpt-like"/>
</dbReference>
<dbReference type="InterPro" id="IPR012910">
    <property type="entry name" value="Plug_dom"/>
</dbReference>
<keyword evidence="13" id="KW-0732">Signal</keyword>
<keyword evidence="2 11" id="KW-0813">Transport</keyword>
<evidence type="ECO:0000256" key="9">
    <source>
        <dbReference type="ARBA" id="ARBA00023136"/>
    </source>
</evidence>
<protein>
    <submittedName>
        <fullName evidence="16">TonB-dependent receptor</fullName>
    </submittedName>
</protein>
<keyword evidence="4" id="KW-0410">Iron transport</keyword>
<evidence type="ECO:0000256" key="2">
    <source>
        <dbReference type="ARBA" id="ARBA00022448"/>
    </source>
</evidence>
<keyword evidence="7" id="KW-0406">Ion transport</keyword>
<keyword evidence="10 11" id="KW-0998">Cell outer membrane</keyword>
<evidence type="ECO:0000256" key="3">
    <source>
        <dbReference type="ARBA" id="ARBA00022452"/>
    </source>
</evidence>
<proteinExistence type="inferred from homology"/>
<dbReference type="AlphaFoldDB" id="A0AA37T396"/>
<evidence type="ECO:0000259" key="15">
    <source>
        <dbReference type="Pfam" id="PF07715"/>
    </source>
</evidence>
<gene>
    <name evidence="16" type="ORF">GCM10007877_01030</name>
</gene>
<keyword evidence="5 11" id="KW-0812">Transmembrane</keyword>
<dbReference type="Pfam" id="PF07715">
    <property type="entry name" value="Plug"/>
    <property type="match status" value="1"/>
</dbReference>
<evidence type="ECO:0000256" key="6">
    <source>
        <dbReference type="ARBA" id="ARBA00023004"/>
    </source>
</evidence>
<dbReference type="PANTHER" id="PTHR32552:SF81">
    <property type="entry name" value="TONB-DEPENDENT OUTER MEMBRANE RECEPTOR"/>
    <property type="match status" value="1"/>
</dbReference>
<evidence type="ECO:0000256" key="1">
    <source>
        <dbReference type="ARBA" id="ARBA00004571"/>
    </source>
</evidence>
<name>A0AA37T396_9GAMM</name>
<comment type="subcellular location">
    <subcellularLocation>
        <location evidence="1 11">Cell outer membrane</location>
        <topology evidence="1 11">Multi-pass membrane protein</topology>
    </subcellularLocation>
</comment>
<keyword evidence="17" id="KW-1185">Reference proteome</keyword>
<evidence type="ECO:0000313" key="16">
    <source>
        <dbReference type="EMBL" id="GLS24392.1"/>
    </source>
</evidence>
<evidence type="ECO:0000313" key="17">
    <source>
        <dbReference type="Proteomes" id="UP001156870"/>
    </source>
</evidence>
<accession>A0AA37T396</accession>
<evidence type="ECO:0000256" key="5">
    <source>
        <dbReference type="ARBA" id="ARBA00022692"/>
    </source>
</evidence>
<feature type="chain" id="PRO_5041468670" evidence="13">
    <location>
        <begin position="31"/>
        <end position="744"/>
    </location>
</feature>
<dbReference type="GO" id="GO:0009279">
    <property type="term" value="C:cell outer membrane"/>
    <property type="evidence" value="ECO:0007669"/>
    <property type="project" value="UniProtKB-SubCell"/>
</dbReference>
<dbReference type="GO" id="GO:0006826">
    <property type="term" value="P:iron ion transport"/>
    <property type="evidence" value="ECO:0007669"/>
    <property type="project" value="UniProtKB-KW"/>
</dbReference>
<evidence type="ECO:0000256" key="11">
    <source>
        <dbReference type="PROSITE-ProRule" id="PRU01360"/>
    </source>
</evidence>
<keyword evidence="3 11" id="KW-1134">Transmembrane beta strand</keyword>
<evidence type="ECO:0000256" key="8">
    <source>
        <dbReference type="ARBA" id="ARBA00023077"/>
    </source>
</evidence>
<dbReference type="PANTHER" id="PTHR32552">
    <property type="entry name" value="FERRICHROME IRON RECEPTOR-RELATED"/>
    <property type="match status" value="1"/>
</dbReference>
<keyword evidence="16" id="KW-0675">Receptor</keyword>
<comment type="caution">
    <text evidence="16">The sequence shown here is derived from an EMBL/GenBank/DDBJ whole genome shotgun (WGS) entry which is preliminary data.</text>
</comment>
<feature type="domain" description="TonB-dependent receptor plug" evidence="15">
    <location>
        <begin position="48"/>
        <end position="158"/>
    </location>
</feature>
<dbReference type="Gene3D" id="2.40.170.20">
    <property type="entry name" value="TonB-dependent receptor, beta-barrel domain"/>
    <property type="match status" value="1"/>
</dbReference>
<dbReference type="InterPro" id="IPR036942">
    <property type="entry name" value="Beta-barrel_TonB_sf"/>
</dbReference>
<dbReference type="SUPFAM" id="SSF56935">
    <property type="entry name" value="Porins"/>
    <property type="match status" value="1"/>
</dbReference>
<keyword evidence="9 11" id="KW-0472">Membrane</keyword>
<organism evidence="16 17">
    <name type="scientific">Marinibactrum halimedae</name>
    <dbReference type="NCBI Taxonomy" id="1444977"/>
    <lineage>
        <taxon>Bacteria</taxon>
        <taxon>Pseudomonadati</taxon>
        <taxon>Pseudomonadota</taxon>
        <taxon>Gammaproteobacteria</taxon>
        <taxon>Cellvibrionales</taxon>
        <taxon>Cellvibrionaceae</taxon>
        <taxon>Marinibactrum</taxon>
    </lineage>
</organism>
<dbReference type="RefSeq" id="WP_232594893.1">
    <property type="nucleotide sequence ID" value="NZ_BSPD01000002.1"/>
</dbReference>
<dbReference type="Pfam" id="PF00593">
    <property type="entry name" value="TonB_dep_Rec_b-barrel"/>
    <property type="match status" value="1"/>
</dbReference>
<reference evidence="16 17" key="1">
    <citation type="journal article" date="2014" name="Int. J. Syst. Evol. Microbiol.">
        <title>Complete genome sequence of Corynebacterium casei LMG S-19264T (=DSM 44701T), isolated from a smear-ripened cheese.</title>
        <authorList>
            <consortium name="US DOE Joint Genome Institute (JGI-PGF)"/>
            <person name="Walter F."/>
            <person name="Albersmeier A."/>
            <person name="Kalinowski J."/>
            <person name="Ruckert C."/>
        </authorList>
    </citation>
    <scope>NUCLEOTIDE SEQUENCE [LARGE SCALE GENOMIC DNA]</scope>
    <source>
        <strain evidence="16 17">NBRC 110095</strain>
    </source>
</reference>
<evidence type="ECO:0000256" key="12">
    <source>
        <dbReference type="RuleBase" id="RU003357"/>
    </source>
</evidence>
<keyword evidence="8 12" id="KW-0798">TonB box</keyword>
<evidence type="ECO:0000256" key="13">
    <source>
        <dbReference type="SAM" id="SignalP"/>
    </source>
</evidence>
<evidence type="ECO:0000256" key="4">
    <source>
        <dbReference type="ARBA" id="ARBA00022496"/>
    </source>
</evidence>
<dbReference type="InterPro" id="IPR000531">
    <property type="entry name" value="Beta-barrel_TonB"/>
</dbReference>
<comment type="similarity">
    <text evidence="11 12">Belongs to the TonB-dependent receptor family.</text>
</comment>
<evidence type="ECO:0000256" key="10">
    <source>
        <dbReference type="ARBA" id="ARBA00023237"/>
    </source>
</evidence>
<evidence type="ECO:0000259" key="14">
    <source>
        <dbReference type="Pfam" id="PF00593"/>
    </source>
</evidence>
<evidence type="ECO:0000256" key="7">
    <source>
        <dbReference type="ARBA" id="ARBA00023065"/>
    </source>
</evidence>
<dbReference type="PROSITE" id="PS52016">
    <property type="entry name" value="TONB_DEPENDENT_REC_3"/>
    <property type="match status" value="1"/>
</dbReference>
<keyword evidence="6" id="KW-0408">Iron</keyword>
<dbReference type="EMBL" id="BSPD01000002">
    <property type="protein sequence ID" value="GLS24392.1"/>
    <property type="molecule type" value="Genomic_DNA"/>
</dbReference>